<feature type="domain" description="Reverse transcriptase" evidence="2">
    <location>
        <begin position="1"/>
        <end position="191"/>
    </location>
</feature>
<dbReference type="Pfam" id="PF00078">
    <property type="entry name" value="RVT_1"/>
    <property type="match status" value="1"/>
</dbReference>
<proteinExistence type="predicted"/>
<sequence length="354" mass="39996">RDVICYARDRDIRLVALNLDFEKAFDRVSHQFLFQVLDKMGFPDRFIAWVGLLYTGIVSKILVNGHLSKAVNIRSGVRQGCPLSPLLYVACIEPLAQILRKDKWIKGLEVPGTGGLTATCVLYMDDVTLLATDVLSIRRAMDLTDWYGRASGAKLNRSKSEAQLFGPWGNVDTGGLELAFKTDLRILGVKFDKEGGGRGNWADLLGKVRQKLGFWGLRQLTLEGKVLIFKAVILPLLLLVCSVFWPPRSFLLDLERAVFYFVWGSKWERLKREVVKRRPENGGKGLPDPHLFLGSRFTALHIRYAVTSSRESKTAAMTRFWMGSYLRSLKILPDREPVSPVPGLTLSETKQVWR</sequence>
<evidence type="ECO:0000313" key="4">
    <source>
        <dbReference type="Proteomes" id="UP000593565"/>
    </source>
</evidence>
<keyword evidence="4" id="KW-1185">Reference proteome</keyword>
<feature type="non-terminal residue" evidence="3">
    <location>
        <position position="1"/>
    </location>
</feature>
<dbReference type="InterPro" id="IPR043502">
    <property type="entry name" value="DNA/RNA_pol_sf"/>
</dbReference>
<keyword evidence="1" id="KW-1133">Transmembrane helix</keyword>
<evidence type="ECO:0000313" key="3">
    <source>
        <dbReference type="EMBL" id="KAF4079370.1"/>
    </source>
</evidence>
<evidence type="ECO:0000256" key="1">
    <source>
        <dbReference type="SAM" id="Phobius"/>
    </source>
</evidence>
<dbReference type="InterPro" id="IPR000477">
    <property type="entry name" value="RT_dom"/>
</dbReference>
<comment type="caution">
    <text evidence="3">The sequence shown here is derived from an EMBL/GenBank/DDBJ whole genome shotgun (WGS) entry which is preliminary data.</text>
</comment>
<evidence type="ECO:0000259" key="2">
    <source>
        <dbReference type="PROSITE" id="PS50878"/>
    </source>
</evidence>
<dbReference type="SUPFAM" id="SSF56672">
    <property type="entry name" value="DNA/RNA polymerases"/>
    <property type="match status" value="1"/>
</dbReference>
<dbReference type="PROSITE" id="PS50878">
    <property type="entry name" value="RT_POL"/>
    <property type="match status" value="1"/>
</dbReference>
<organism evidence="3 4">
    <name type="scientific">Ameiurus melas</name>
    <name type="common">Black bullhead</name>
    <name type="synonym">Silurus melas</name>
    <dbReference type="NCBI Taxonomy" id="219545"/>
    <lineage>
        <taxon>Eukaryota</taxon>
        <taxon>Metazoa</taxon>
        <taxon>Chordata</taxon>
        <taxon>Craniata</taxon>
        <taxon>Vertebrata</taxon>
        <taxon>Euteleostomi</taxon>
        <taxon>Actinopterygii</taxon>
        <taxon>Neopterygii</taxon>
        <taxon>Teleostei</taxon>
        <taxon>Ostariophysi</taxon>
        <taxon>Siluriformes</taxon>
        <taxon>Ictaluridae</taxon>
        <taxon>Ameiurus</taxon>
    </lineage>
</organism>
<dbReference type="CDD" id="cd01650">
    <property type="entry name" value="RT_nLTR_like"/>
    <property type="match status" value="1"/>
</dbReference>
<feature type="non-terminal residue" evidence="3">
    <location>
        <position position="354"/>
    </location>
</feature>
<feature type="transmembrane region" description="Helical" evidence="1">
    <location>
        <begin position="227"/>
        <end position="245"/>
    </location>
</feature>
<dbReference type="Proteomes" id="UP000593565">
    <property type="component" value="Unassembled WGS sequence"/>
</dbReference>
<keyword evidence="1" id="KW-0812">Transmembrane</keyword>
<accession>A0A7J6A9I6</accession>
<name>A0A7J6A9I6_AMEME</name>
<gene>
    <name evidence="3" type="ORF">AMELA_G00177250</name>
</gene>
<dbReference type="EMBL" id="JAAGNN010000015">
    <property type="protein sequence ID" value="KAF4079370.1"/>
    <property type="molecule type" value="Genomic_DNA"/>
</dbReference>
<protein>
    <recommendedName>
        <fullName evidence="2">Reverse transcriptase domain-containing protein</fullName>
    </recommendedName>
</protein>
<reference evidence="3 4" key="1">
    <citation type="submission" date="2020-02" db="EMBL/GenBank/DDBJ databases">
        <title>A chromosome-scale genome assembly of the black bullhead catfish (Ameiurus melas).</title>
        <authorList>
            <person name="Wen M."/>
            <person name="Zham M."/>
            <person name="Cabau C."/>
            <person name="Klopp C."/>
            <person name="Donnadieu C."/>
            <person name="Roques C."/>
            <person name="Bouchez O."/>
            <person name="Lampietro C."/>
            <person name="Jouanno E."/>
            <person name="Herpin A."/>
            <person name="Louis A."/>
            <person name="Berthelot C."/>
            <person name="Parey E."/>
            <person name="Roest-Crollius H."/>
            <person name="Braasch I."/>
            <person name="Postlethwait J."/>
            <person name="Robinson-Rechavi M."/>
            <person name="Echchiki A."/>
            <person name="Begum T."/>
            <person name="Montfort J."/>
            <person name="Schartl M."/>
            <person name="Bobe J."/>
            <person name="Guiguen Y."/>
        </authorList>
    </citation>
    <scope>NUCLEOTIDE SEQUENCE [LARGE SCALE GENOMIC DNA]</scope>
    <source>
        <strain evidence="3">M_S1</strain>
        <tissue evidence="3">Blood</tissue>
    </source>
</reference>
<dbReference type="PANTHER" id="PTHR19446">
    <property type="entry name" value="REVERSE TRANSCRIPTASES"/>
    <property type="match status" value="1"/>
</dbReference>
<keyword evidence="1" id="KW-0472">Membrane</keyword>
<feature type="transmembrane region" description="Helical" evidence="1">
    <location>
        <begin position="46"/>
        <end position="63"/>
    </location>
</feature>
<dbReference type="AlphaFoldDB" id="A0A7J6A9I6"/>